<gene>
    <name evidence="3" type="ORF">BJP41_09835</name>
    <name evidence="4" type="ORF">BJP43_10155</name>
    <name evidence="2" type="ORF">CJJ18_10395</name>
</gene>
<feature type="compositionally biased region" description="Basic residues" evidence="1">
    <location>
        <begin position="60"/>
        <end position="72"/>
    </location>
</feature>
<name>A0A2D3T463_9ENTR</name>
<dbReference type="AlphaFoldDB" id="A0A2D3T463"/>
<organism evidence="3 6">
    <name type="scientific">Candidatus Williamhamiltonella defendens</name>
    <dbReference type="NCBI Taxonomy" id="138072"/>
    <lineage>
        <taxon>Bacteria</taxon>
        <taxon>Pseudomonadati</taxon>
        <taxon>Pseudomonadota</taxon>
        <taxon>Gammaproteobacteria</taxon>
        <taxon>Enterobacterales</taxon>
        <taxon>Enterobacteriaceae</taxon>
        <taxon>aphid secondary symbionts</taxon>
        <taxon>Candidatus Williamhamiltonella</taxon>
    </lineage>
</organism>
<evidence type="ECO:0000313" key="6">
    <source>
        <dbReference type="Proteomes" id="UP000230008"/>
    </source>
</evidence>
<evidence type="ECO:0000313" key="2">
    <source>
        <dbReference type="EMBL" id="ASV34286.1"/>
    </source>
</evidence>
<protein>
    <submittedName>
        <fullName evidence="3">Uncharacterized protein</fullName>
    </submittedName>
</protein>
<dbReference type="EMBL" id="CP022932">
    <property type="protein sequence ID" value="ASV34286.1"/>
    <property type="molecule type" value="Genomic_DNA"/>
</dbReference>
<dbReference type="EMBL" id="CP017613">
    <property type="protein sequence ID" value="ATW34563.1"/>
    <property type="molecule type" value="Genomic_DNA"/>
</dbReference>
<reference evidence="2" key="2">
    <citation type="submission" date="2017-08" db="EMBL/GenBank/DDBJ databases">
        <title>Genome sequence of Candidatus Hamiltonella defensa from Acyrthosiphon pisum strain MI47.</title>
        <authorList>
            <person name="Patel V.A."/>
            <person name="Chevignon G."/>
            <person name="Russell J.A."/>
            <person name="Oliver K.M."/>
        </authorList>
    </citation>
    <scope>NUCLEOTIDE SEQUENCE</scope>
    <source>
        <strain evidence="2">MI47</strain>
    </source>
</reference>
<accession>A0A2D3T463</accession>
<evidence type="ECO:0000313" key="4">
    <source>
        <dbReference type="EMBL" id="ATW34563.1"/>
    </source>
</evidence>
<evidence type="ECO:0000313" key="3">
    <source>
        <dbReference type="EMBL" id="ATW30580.1"/>
    </source>
</evidence>
<dbReference type="Proteomes" id="UP000792865">
    <property type="component" value="Chromosome"/>
</dbReference>
<reference evidence="5 6" key="1">
    <citation type="submission" date="2016-10" db="EMBL/GenBank/DDBJ databases">
        <authorList>
            <person name="Chevignon G."/>
        </authorList>
    </citation>
    <scope>NUCLEOTIDE SEQUENCE [LARGE SCALE GENOMIC DNA]</scope>
    <source>
        <strain evidence="6">A2C</strain>
        <strain evidence="5">ZA17</strain>
    </source>
</reference>
<dbReference type="Proteomes" id="UP000229055">
    <property type="component" value="Chromosome"/>
</dbReference>
<feature type="region of interest" description="Disordered" evidence="1">
    <location>
        <begin position="49"/>
        <end position="72"/>
    </location>
</feature>
<evidence type="ECO:0000256" key="1">
    <source>
        <dbReference type="SAM" id="MobiDB-lite"/>
    </source>
</evidence>
<dbReference type="EMBL" id="CP017606">
    <property type="protein sequence ID" value="ATW30580.1"/>
    <property type="molecule type" value="Genomic_DNA"/>
</dbReference>
<reference evidence="5 6" key="3">
    <citation type="submission" date="2017-11" db="EMBL/GenBank/DDBJ databases">
        <title>PacBio sequencing of new strain of the secondary endosymbiont Candidatus Hamiltonella defensa.</title>
        <authorList>
            <person name="Strand M.R."/>
            <person name="Oliver K."/>
        </authorList>
    </citation>
    <scope>NUCLEOTIDE SEQUENCE [LARGE SCALE GENOMIC DNA]</scope>
    <source>
        <strain evidence="6">A2C</strain>
        <strain evidence="5">ZA17</strain>
    </source>
</reference>
<reference evidence="3" key="4">
    <citation type="journal article" date="2018" name="Genome Biol. Evol.">
        <title>Culture-Facilitated Comparative Genomics of the Facultative Symbiont Hamiltonella defensa.</title>
        <authorList>
            <person name="Chevignon G."/>
            <person name="Boyd B.M."/>
            <person name="Brandt J.W."/>
            <person name="Oliver K.M."/>
            <person name="Strand M.R."/>
        </authorList>
    </citation>
    <scope>NUCLEOTIDE SEQUENCE</scope>
    <source>
        <strain evidence="3">A2C</strain>
        <strain evidence="4">ZA17</strain>
    </source>
</reference>
<evidence type="ECO:0000313" key="5">
    <source>
        <dbReference type="Proteomes" id="UP000229055"/>
    </source>
</evidence>
<dbReference type="Proteomes" id="UP000230008">
    <property type="component" value="Chromosome"/>
</dbReference>
<sequence length="72" mass="8431">MYIYGITIVKKHPVDKSHFYPHFIHKIITGNPQELIFLKAMIDMAKNHLSTENSDPNNKNNKRSLNKKILLK</sequence>
<proteinExistence type="predicted"/>